<proteinExistence type="predicted"/>
<dbReference type="EMBL" id="GBRH01230165">
    <property type="protein sequence ID" value="JAD67730.1"/>
    <property type="molecule type" value="Transcribed_RNA"/>
</dbReference>
<dbReference type="AlphaFoldDB" id="A0A0A9C2X4"/>
<sequence>MPGWFQICRITKKNSTSQLVQINSIHKQTTKAEQTKSTHQTS</sequence>
<reference evidence="1" key="1">
    <citation type="submission" date="2014-09" db="EMBL/GenBank/DDBJ databases">
        <authorList>
            <person name="Magalhaes I.L.F."/>
            <person name="Oliveira U."/>
            <person name="Santos F.R."/>
            <person name="Vidigal T.H.D.A."/>
            <person name="Brescovit A.D."/>
            <person name="Santos A.J."/>
        </authorList>
    </citation>
    <scope>NUCLEOTIDE SEQUENCE</scope>
    <source>
        <tissue evidence="1">Shoot tissue taken approximately 20 cm above the soil surface</tissue>
    </source>
</reference>
<evidence type="ECO:0000313" key="1">
    <source>
        <dbReference type="EMBL" id="JAD67730.1"/>
    </source>
</evidence>
<reference evidence="1" key="2">
    <citation type="journal article" date="2015" name="Data Brief">
        <title>Shoot transcriptome of the giant reed, Arundo donax.</title>
        <authorList>
            <person name="Barrero R.A."/>
            <person name="Guerrero F.D."/>
            <person name="Moolhuijzen P."/>
            <person name="Goolsby J.A."/>
            <person name="Tidwell J."/>
            <person name="Bellgard S.E."/>
            <person name="Bellgard M.I."/>
        </authorList>
    </citation>
    <scope>NUCLEOTIDE SEQUENCE</scope>
    <source>
        <tissue evidence="1">Shoot tissue taken approximately 20 cm above the soil surface</tissue>
    </source>
</reference>
<accession>A0A0A9C2X4</accession>
<name>A0A0A9C2X4_ARUDO</name>
<protein>
    <submittedName>
        <fullName evidence="1">Uncharacterized protein</fullName>
    </submittedName>
</protein>
<organism evidence="1">
    <name type="scientific">Arundo donax</name>
    <name type="common">Giant reed</name>
    <name type="synonym">Donax arundinaceus</name>
    <dbReference type="NCBI Taxonomy" id="35708"/>
    <lineage>
        <taxon>Eukaryota</taxon>
        <taxon>Viridiplantae</taxon>
        <taxon>Streptophyta</taxon>
        <taxon>Embryophyta</taxon>
        <taxon>Tracheophyta</taxon>
        <taxon>Spermatophyta</taxon>
        <taxon>Magnoliopsida</taxon>
        <taxon>Liliopsida</taxon>
        <taxon>Poales</taxon>
        <taxon>Poaceae</taxon>
        <taxon>PACMAD clade</taxon>
        <taxon>Arundinoideae</taxon>
        <taxon>Arundineae</taxon>
        <taxon>Arundo</taxon>
    </lineage>
</organism>